<evidence type="ECO:0000256" key="9">
    <source>
        <dbReference type="ARBA" id="ARBA00030998"/>
    </source>
</evidence>
<keyword evidence="6" id="KW-0548">Nucleotidyltransferase</keyword>
<accession>A0A841H427</accession>
<comment type="caution">
    <text evidence="11">The sequence shown here is derived from an EMBL/GenBank/DDBJ whole genome shotgun (WGS) entry which is preliminary data.</text>
</comment>
<evidence type="ECO:0000256" key="8">
    <source>
        <dbReference type="ARBA" id="ARBA00029924"/>
    </source>
</evidence>
<evidence type="ECO:0000256" key="3">
    <source>
        <dbReference type="ARBA" id="ARBA00013725"/>
    </source>
</evidence>
<reference evidence="11 12" key="1">
    <citation type="submission" date="2020-08" db="EMBL/GenBank/DDBJ databases">
        <title>Genomic Encyclopedia of Type Strains, Phase IV (KMG-IV): sequencing the most valuable type-strain genomes for metagenomic binning, comparative biology and taxonomic classification.</title>
        <authorList>
            <person name="Goeker M."/>
        </authorList>
    </citation>
    <scope>NUCLEOTIDE SEQUENCE [LARGE SCALE GENOMIC DNA]</scope>
    <source>
        <strain evidence="11 12">DSM 29007</strain>
    </source>
</reference>
<dbReference type="GO" id="GO:0006351">
    <property type="term" value="P:DNA-templated transcription"/>
    <property type="evidence" value="ECO:0007669"/>
    <property type="project" value="InterPro"/>
</dbReference>
<evidence type="ECO:0000256" key="7">
    <source>
        <dbReference type="ARBA" id="ARBA00023163"/>
    </source>
</evidence>
<keyword evidence="12" id="KW-1185">Reference proteome</keyword>
<dbReference type="AlphaFoldDB" id="A0A841H427"/>
<evidence type="ECO:0000256" key="2">
    <source>
        <dbReference type="ARBA" id="ARBA00012418"/>
    </source>
</evidence>
<comment type="similarity">
    <text evidence="1">Belongs to the RNA polymerase subunit omega family.</text>
</comment>
<evidence type="ECO:0000256" key="4">
    <source>
        <dbReference type="ARBA" id="ARBA00022478"/>
    </source>
</evidence>
<evidence type="ECO:0000256" key="5">
    <source>
        <dbReference type="ARBA" id="ARBA00022679"/>
    </source>
</evidence>
<dbReference type="GO" id="GO:0003899">
    <property type="term" value="F:DNA-directed RNA polymerase activity"/>
    <property type="evidence" value="ECO:0007669"/>
    <property type="project" value="UniProtKB-EC"/>
</dbReference>
<name>A0A841H427_9BACT</name>
<dbReference type="NCBIfam" id="TIGR00690">
    <property type="entry name" value="rpoZ"/>
    <property type="match status" value="1"/>
</dbReference>
<evidence type="ECO:0000313" key="12">
    <source>
        <dbReference type="Proteomes" id="UP000582837"/>
    </source>
</evidence>
<sequence>MRVVTPGQAARHTGSKYLGVLVAAKMARNLNELRRNELLEDPTLGNPDEVREKLTTIAIEQVRDGKAAYHLIHRRRPDEL</sequence>
<protein>
    <recommendedName>
        <fullName evidence="3">DNA-directed RNA polymerase subunit omega</fullName>
        <ecNumber evidence="2">2.7.7.6</ecNumber>
    </recommendedName>
    <alternativeName>
        <fullName evidence="9">RNA polymerase omega subunit</fullName>
    </alternativeName>
    <alternativeName>
        <fullName evidence="8">Transcriptase subunit omega</fullName>
    </alternativeName>
</protein>
<keyword evidence="7" id="KW-0804">Transcription</keyword>
<proteinExistence type="inferred from homology"/>
<comment type="catalytic activity">
    <reaction evidence="10">
        <text>RNA(n) + a ribonucleoside 5'-triphosphate = RNA(n+1) + diphosphate</text>
        <dbReference type="Rhea" id="RHEA:21248"/>
        <dbReference type="Rhea" id="RHEA-COMP:14527"/>
        <dbReference type="Rhea" id="RHEA-COMP:17342"/>
        <dbReference type="ChEBI" id="CHEBI:33019"/>
        <dbReference type="ChEBI" id="CHEBI:61557"/>
        <dbReference type="ChEBI" id="CHEBI:140395"/>
        <dbReference type="EC" id="2.7.7.6"/>
    </reaction>
</comment>
<dbReference type="InterPro" id="IPR006110">
    <property type="entry name" value="Pol_omega/Rpo6/RPB6"/>
</dbReference>
<dbReference type="Gene3D" id="3.90.940.10">
    <property type="match status" value="1"/>
</dbReference>
<evidence type="ECO:0000313" key="11">
    <source>
        <dbReference type="EMBL" id="MBB6072975.1"/>
    </source>
</evidence>
<dbReference type="GO" id="GO:0003677">
    <property type="term" value="F:DNA binding"/>
    <property type="evidence" value="ECO:0007669"/>
    <property type="project" value="InterPro"/>
</dbReference>
<dbReference type="GO" id="GO:0000428">
    <property type="term" value="C:DNA-directed RNA polymerase complex"/>
    <property type="evidence" value="ECO:0007669"/>
    <property type="project" value="UniProtKB-KW"/>
</dbReference>
<dbReference type="Pfam" id="PF01192">
    <property type="entry name" value="RNA_pol_Rpb6"/>
    <property type="match status" value="1"/>
</dbReference>
<dbReference type="InterPro" id="IPR003716">
    <property type="entry name" value="DNA-dir_RNA_pol_omega"/>
</dbReference>
<dbReference type="RefSeq" id="WP_170040004.1">
    <property type="nucleotide sequence ID" value="NZ_JABDTL010000002.1"/>
</dbReference>
<dbReference type="EMBL" id="JACHIA010000020">
    <property type="protein sequence ID" value="MBB6072975.1"/>
    <property type="molecule type" value="Genomic_DNA"/>
</dbReference>
<organism evidence="11 12">
    <name type="scientific">Longimicrobium terrae</name>
    <dbReference type="NCBI Taxonomy" id="1639882"/>
    <lineage>
        <taxon>Bacteria</taxon>
        <taxon>Pseudomonadati</taxon>
        <taxon>Gemmatimonadota</taxon>
        <taxon>Longimicrobiia</taxon>
        <taxon>Longimicrobiales</taxon>
        <taxon>Longimicrobiaceae</taxon>
        <taxon>Longimicrobium</taxon>
    </lineage>
</organism>
<dbReference type="EC" id="2.7.7.6" evidence="2"/>
<dbReference type="Proteomes" id="UP000582837">
    <property type="component" value="Unassembled WGS sequence"/>
</dbReference>
<keyword evidence="4 11" id="KW-0240">DNA-directed RNA polymerase</keyword>
<evidence type="ECO:0000256" key="1">
    <source>
        <dbReference type="ARBA" id="ARBA00006711"/>
    </source>
</evidence>
<keyword evidence="5" id="KW-0808">Transferase</keyword>
<dbReference type="InterPro" id="IPR036161">
    <property type="entry name" value="RPB6/omega-like_sf"/>
</dbReference>
<gene>
    <name evidence="11" type="ORF">HNQ61_004641</name>
</gene>
<evidence type="ECO:0000256" key="10">
    <source>
        <dbReference type="ARBA" id="ARBA00048552"/>
    </source>
</evidence>
<evidence type="ECO:0000256" key="6">
    <source>
        <dbReference type="ARBA" id="ARBA00022695"/>
    </source>
</evidence>
<dbReference type="SUPFAM" id="SSF63562">
    <property type="entry name" value="RPB6/omega subunit-like"/>
    <property type="match status" value="1"/>
</dbReference>